<dbReference type="STRING" id="1802129.A3J04_02670"/>
<organism evidence="4 5">
    <name type="scientific">Candidatus Ryanbacteria bacterium RIFCSPLOWO2_02_FULL_47_14</name>
    <dbReference type="NCBI Taxonomy" id="1802129"/>
    <lineage>
        <taxon>Bacteria</taxon>
        <taxon>Candidatus Ryaniibacteriota</taxon>
    </lineage>
</organism>
<dbReference type="PANTHER" id="PTHR43584:SF8">
    <property type="entry name" value="N-ACETYLMURAMATE ALPHA-1-PHOSPHATE URIDYLYLTRANSFERASE"/>
    <property type="match status" value="1"/>
</dbReference>
<keyword evidence="1" id="KW-0808">Transferase</keyword>
<dbReference type="SUPFAM" id="SSF53448">
    <property type="entry name" value="Nucleotide-diphospho-sugar transferases"/>
    <property type="match status" value="1"/>
</dbReference>
<keyword evidence="2" id="KW-0548">Nucleotidyltransferase</keyword>
<sequence length="234" mass="26764">MKAIILAAGEGTRMRPLTEVCHKALLTAAGKPLIEHILKRIPDEVDEFVFVVGYLGDTFLEYCGNRFLGRPVHYVRQEKPTGTYRALECVREFLKDGEQFIVIYADDLHGGAGIRKLLDYPRAMLVGEVEDPRPYGVVNVNEHNRVIDIIEKPQDPQSNLVSSGAWLLDTDIFKYPPEIHKNGEYYIPDAVRRMLDTHPMYVVQSSFWMPVTCPQDLEKANRFLLSEEAERRMA</sequence>
<dbReference type="Gene3D" id="3.90.550.10">
    <property type="entry name" value="Spore Coat Polysaccharide Biosynthesis Protein SpsA, Chain A"/>
    <property type="match status" value="1"/>
</dbReference>
<dbReference type="InterPro" id="IPR050065">
    <property type="entry name" value="GlmU-like"/>
</dbReference>
<dbReference type="PANTHER" id="PTHR43584">
    <property type="entry name" value="NUCLEOTIDYL TRANSFERASE"/>
    <property type="match status" value="1"/>
</dbReference>
<dbReference type="GO" id="GO:0016779">
    <property type="term" value="F:nucleotidyltransferase activity"/>
    <property type="evidence" value="ECO:0007669"/>
    <property type="project" value="UniProtKB-KW"/>
</dbReference>
<protein>
    <recommendedName>
        <fullName evidence="3">Nucleotidyl transferase domain-containing protein</fullName>
    </recommendedName>
</protein>
<feature type="domain" description="Nucleotidyl transferase" evidence="3">
    <location>
        <begin position="2"/>
        <end position="226"/>
    </location>
</feature>
<dbReference type="AlphaFoldDB" id="A0A1G2GYB9"/>
<dbReference type="InterPro" id="IPR005835">
    <property type="entry name" value="NTP_transferase_dom"/>
</dbReference>
<dbReference type="EMBL" id="MHNZ01000037">
    <property type="protein sequence ID" value="OGZ55129.1"/>
    <property type="molecule type" value="Genomic_DNA"/>
</dbReference>
<dbReference type="InterPro" id="IPR029044">
    <property type="entry name" value="Nucleotide-diphossugar_trans"/>
</dbReference>
<comment type="caution">
    <text evidence="4">The sequence shown here is derived from an EMBL/GenBank/DDBJ whole genome shotgun (WGS) entry which is preliminary data.</text>
</comment>
<evidence type="ECO:0000313" key="4">
    <source>
        <dbReference type="EMBL" id="OGZ55129.1"/>
    </source>
</evidence>
<dbReference type="Pfam" id="PF00483">
    <property type="entry name" value="NTP_transferase"/>
    <property type="match status" value="1"/>
</dbReference>
<reference evidence="4 5" key="1">
    <citation type="journal article" date="2016" name="Nat. Commun.">
        <title>Thousands of microbial genomes shed light on interconnected biogeochemical processes in an aquifer system.</title>
        <authorList>
            <person name="Anantharaman K."/>
            <person name="Brown C.T."/>
            <person name="Hug L.A."/>
            <person name="Sharon I."/>
            <person name="Castelle C.J."/>
            <person name="Probst A.J."/>
            <person name="Thomas B.C."/>
            <person name="Singh A."/>
            <person name="Wilkins M.J."/>
            <person name="Karaoz U."/>
            <person name="Brodie E.L."/>
            <person name="Williams K.H."/>
            <person name="Hubbard S.S."/>
            <person name="Banfield J.F."/>
        </authorList>
    </citation>
    <scope>NUCLEOTIDE SEQUENCE [LARGE SCALE GENOMIC DNA]</scope>
</reference>
<dbReference type="CDD" id="cd04181">
    <property type="entry name" value="NTP_transferase"/>
    <property type="match status" value="1"/>
</dbReference>
<evidence type="ECO:0000256" key="1">
    <source>
        <dbReference type="ARBA" id="ARBA00022679"/>
    </source>
</evidence>
<dbReference type="Proteomes" id="UP000177954">
    <property type="component" value="Unassembled WGS sequence"/>
</dbReference>
<name>A0A1G2GYB9_9BACT</name>
<evidence type="ECO:0000256" key="2">
    <source>
        <dbReference type="ARBA" id="ARBA00022695"/>
    </source>
</evidence>
<gene>
    <name evidence="4" type="ORF">A3J04_02670</name>
</gene>
<evidence type="ECO:0000259" key="3">
    <source>
        <dbReference type="Pfam" id="PF00483"/>
    </source>
</evidence>
<proteinExistence type="predicted"/>
<evidence type="ECO:0000313" key="5">
    <source>
        <dbReference type="Proteomes" id="UP000177954"/>
    </source>
</evidence>
<accession>A0A1G2GYB9</accession>